<comment type="caution">
    <text evidence="2">The sequence shown here is derived from an EMBL/GenBank/DDBJ whole genome shotgun (WGS) entry which is preliminary data.</text>
</comment>
<protein>
    <recommendedName>
        <fullName evidence="1">Thiaminase-2/PQQC domain-containing protein</fullName>
    </recommendedName>
</protein>
<dbReference type="InterPro" id="IPR050967">
    <property type="entry name" value="Thiamine_Salvage_TenA"/>
</dbReference>
<gene>
    <name evidence="2" type="ORF">OPV22_017541</name>
</gene>
<accession>A0AAV8QTF1</accession>
<feature type="domain" description="Thiaminase-2/PQQC" evidence="1">
    <location>
        <begin position="34"/>
        <end position="206"/>
    </location>
</feature>
<dbReference type="InterPro" id="IPR016084">
    <property type="entry name" value="Haem_Oase-like_multi-hlx"/>
</dbReference>
<organism evidence="2 3">
    <name type="scientific">Ensete ventricosum</name>
    <name type="common">Abyssinian banana</name>
    <name type="synonym">Musa ensete</name>
    <dbReference type="NCBI Taxonomy" id="4639"/>
    <lineage>
        <taxon>Eukaryota</taxon>
        <taxon>Viridiplantae</taxon>
        <taxon>Streptophyta</taxon>
        <taxon>Embryophyta</taxon>
        <taxon>Tracheophyta</taxon>
        <taxon>Spermatophyta</taxon>
        <taxon>Magnoliopsida</taxon>
        <taxon>Liliopsida</taxon>
        <taxon>Zingiberales</taxon>
        <taxon>Musaceae</taxon>
        <taxon>Ensete</taxon>
    </lineage>
</organism>
<name>A0AAV8QTF1_ENSVE</name>
<proteinExistence type="predicted"/>
<reference evidence="2 3" key="1">
    <citation type="submission" date="2022-12" db="EMBL/GenBank/DDBJ databases">
        <title>Chromosome-scale assembly of the Ensete ventricosum genome.</title>
        <authorList>
            <person name="Dussert Y."/>
            <person name="Stocks J."/>
            <person name="Wendawek A."/>
            <person name="Woldeyes F."/>
            <person name="Nichols R.A."/>
            <person name="Borrell J.S."/>
        </authorList>
    </citation>
    <scope>NUCLEOTIDE SEQUENCE [LARGE SCALE GENOMIC DNA]</scope>
    <source>
        <strain evidence="3">cv. Maze</strain>
        <tissue evidence="2">Seeds</tissue>
    </source>
</reference>
<dbReference type="Proteomes" id="UP001222027">
    <property type="component" value="Unassembled WGS sequence"/>
</dbReference>
<evidence type="ECO:0000313" key="2">
    <source>
        <dbReference type="EMBL" id="KAJ8485056.1"/>
    </source>
</evidence>
<dbReference type="AlphaFoldDB" id="A0AAV8QTF1"/>
<evidence type="ECO:0000313" key="3">
    <source>
        <dbReference type="Proteomes" id="UP001222027"/>
    </source>
</evidence>
<dbReference type="CDD" id="cd19368">
    <property type="entry name" value="TenA_C_AtTH2-like"/>
    <property type="match status" value="1"/>
</dbReference>
<dbReference type="Gene3D" id="1.20.910.10">
    <property type="entry name" value="Heme oxygenase-like"/>
    <property type="match status" value="2"/>
</dbReference>
<dbReference type="InterPro" id="IPR004305">
    <property type="entry name" value="Thiaminase-2/PQQC"/>
</dbReference>
<dbReference type="EMBL" id="JAQQAF010000005">
    <property type="protein sequence ID" value="KAJ8485056.1"/>
    <property type="molecule type" value="Genomic_DNA"/>
</dbReference>
<sequence>MAVLATAATTGEGSAAGRFWISSKEEAIFASYSPFVVCLASGKLHMETFRNYIAQDVHFLKAFAQAYEMAEECADDDAKAAIGELRKAALHKLKIHDSVAQEWGIDMTKEIIPNPATLKYTSAMTPCMRLDAFLGKELQLHLQYEGNGYPYKKWIQNYSSASFEASVAQMEELLDKLCVLLTGEELEIIEKLYHQAVKLEIEFFNAQPIVQPVVVPFKKLHDASNKLVIFSDFDLTCTVLNSSAILAEVAILTASKAVQSGTDNLSAQRKLTSMETRVIESGLLKGINLEDIRRTGERLVLQDGCLIRSVFGSVGSPNDLSIHSNEFNYEGSVSTGEIVRAMESPLDKILVL</sequence>
<evidence type="ECO:0000259" key="1">
    <source>
        <dbReference type="Pfam" id="PF03070"/>
    </source>
</evidence>
<dbReference type="GO" id="GO:0006772">
    <property type="term" value="P:thiamine metabolic process"/>
    <property type="evidence" value="ECO:0007669"/>
    <property type="project" value="UniProtKB-ARBA"/>
</dbReference>
<dbReference type="PANTHER" id="PTHR43198">
    <property type="entry name" value="BIFUNCTIONAL TH2 PROTEIN"/>
    <property type="match status" value="1"/>
</dbReference>
<dbReference type="PANTHER" id="PTHR43198:SF2">
    <property type="entry name" value="SI:CH1073-67J19.1-RELATED"/>
    <property type="match status" value="1"/>
</dbReference>
<dbReference type="SUPFAM" id="SSF48613">
    <property type="entry name" value="Heme oxygenase-like"/>
    <property type="match status" value="1"/>
</dbReference>
<dbReference type="Pfam" id="PF03070">
    <property type="entry name" value="TENA_THI-4"/>
    <property type="match status" value="1"/>
</dbReference>
<dbReference type="GO" id="GO:0005829">
    <property type="term" value="C:cytosol"/>
    <property type="evidence" value="ECO:0007669"/>
    <property type="project" value="TreeGrafter"/>
</dbReference>
<keyword evidence="3" id="KW-1185">Reference proteome</keyword>